<reference evidence="8" key="1">
    <citation type="submission" date="2019-04" db="EMBL/GenBank/DDBJ databases">
        <title>Sequencing of skin fungus with MAO and IRED activity.</title>
        <authorList>
            <person name="Marsaioli A.J."/>
            <person name="Bonatto J.M.C."/>
            <person name="Reis Junior O."/>
        </authorList>
    </citation>
    <scope>NUCLEOTIDE SEQUENCE</scope>
    <source>
        <strain evidence="8">30M1</strain>
    </source>
</reference>
<dbReference type="InterPro" id="IPR046347">
    <property type="entry name" value="bZIP_sf"/>
</dbReference>
<dbReference type="InterPro" id="IPR004827">
    <property type="entry name" value="bZIP"/>
</dbReference>
<keyword evidence="5" id="KW-0175">Coiled coil</keyword>
<proteinExistence type="predicted"/>
<dbReference type="Proteomes" id="UP000801428">
    <property type="component" value="Unassembled WGS sequence"/>
</dbReference>
<dbReference type="SUPFAM" id="SSF57959">
    <property type="entry name" value="Leucine zipper domain"/>
    <property type="match status" value="1"/>
</dbReference>
<feature type="compositionally biased region" description="Polar residues" evidence="6">
    <location>
        <begin position="177"/>
        <end position="192"/>
    </location>
</feature>
<dbReference type="GO" id="GO:0005634">
    <property type="term" value="C:nucleus"/>
    <property type="evidence" value="ECO:0007669"/>
    <property type="project" value="UniProtKB-SubCell"/>
</dbReference>
<dbReference type="OrthoDB" id="295274at2759"/>
<dbReference type="GO" id="GO:0003700">
    <property type="term" value="F:DNA-binding transcription factor activity"/>
    <property type="evidence" value="ECO:0007669"/>
    <property type="project" value="InterPro"/>
</dbReference>
<evidence type="ECO:0000256" key="6">
    <source>
        <dbReference type="SAM" id="MobiDB-lite"/>
    </source>
</evidence>
<evidence type="ECO:0000256" key="5">
    <source>
        <dbReference type="SAM" id="Coils"/>
    </source>
</evidence>
<feature type="domain" description="BZIP" evidence="7">
    <location>
        <begin position="203"/>
        <end position="267"/>
    </location>
</feature>
<dbReference type="SMART" id="SM00338">
    <property type="entry name" value="BRLZ"/>
    <property type="match status" value="1"/>
</dbReference>
<name>A0A9P4W7X1_CURKU</name>
<dbReference type="CDD" id="cd14687">
    <property type="entry name" value="bZIP_ATF2"/>
    <property type="match status" value="1"/>
</dbReference>
<feature type="coiled-coil region" evidence="5">
    <location>
        <begin position="223"/>
        <end position="257"/>
    </location>
</feature>
<dbReference type="InterPro" id="IPR051027">
    <property type="entry name" value="bZIP_transcription_factors"/>
</dbReference>
<dbReference type="AlphaFoldDB" id="A0A9P4W7X1"/>
<feature type="compositionally biased region" description="Polar residues" evidence="6">
    <location>
        <begin position="292"/>
        <end position="320"/>
    </location>
</feature>
<comment type="subcellular location">
    <subcellularLocation>
        <location evidence="1">Nucleus</location>
    </subcellularLocation>
</comment>
<gene>
    <name evidence="8" type="ORF">E8E13_005433</name>
</gene>
<keyword evidence="4" id="KW-0539">Nucleus</keyword>
<evidence type="ECO:0000259" key="7">
    <source>
        <dbReference type="SMART" id="SM00338"/>
    </source>
</evidence>
<accession>A0A9P4W7X1</accession>
<dbReference type="Gene3D" id="1.20.5.170">
    <property type="match status" value="1"/>
</dbReference>
<keyword evidence="9" id="KW-1185">Reference proteome</keyword>
<evidence type="ECO:0000256" key="1">
    <source>
        <dbReference type="ARBA" id="ARBA00004123"/>
    </source>
</evidence>
<evidence type="ECO:0000313" key="9">
    <source>
        <dbReference type="Proteomes" id="UP000801428"/>
    </source>
</evidence>
<dbReference type="PANTHER" id="PTHR19304">
    <property type="entry name" value="CYCLIC-AMP RESPONSE ELEMENT BINDING PROTEIN"/>
    <property type="match status" value="1"/>
</dbReference>
<comment type="caution">
    <text evidence="8">The sequence shown here is derived from an EMBL/GenBank/DDBJ whole genome shotgun (WGS) entry which is preliminary data.</text>
</comment>
<dbReference type="EMBL" id="SWKU01000025">
    <property type="protein sequence ID" value="KAF2996894.1"/>
    <property type="molecule type" value="Genomic_DNA"/>
</dbReference>
<keyword evidence="3" id="KW-0804">Transcription</keyword>
<evidence type="ECO:0000256" key="2">
    <source>
        <dbReference type="ARBA" id="ARBA00023015"/>
    </source>
</evidence>
<feature type="region of interest" description="Disordered" evidence="6">
    <location>
        <begin position="287"/>
        <end position="320"/>
    </location>
</feature>
<evidence type="ECO:0000256" key="4">
    <source>
        <dbReference type="ARBA" id="ARBA00023242"/>
    </source>
</evidence>
<keyword evidence="2" id="KW-0805">Transcription regulation</keyword>
<organism evidence="8 9">
    <name type="scientific">Curvularia kusanoi</name>
    <name type="common">Cochliobolus kusanoi</name>
    <dbReference type="NCBI Taxonomy" id="90978"/>
    <lineage>
        <taxon>Eukaryota</taxon>
        <taxon>Fungi</taxon>
        <taxon>Dikarya</taxon>
        <taxon>Ascomycota</taxon>
        <taxon>Pezizomycotina</taxon>
        <taxon>Dothideomycetes</taxon>
        <taxon>Pleosporomycetidae</taxon>
        <taxon>Pleosporales</taxon>
        <taxon>Pleosporineae</taxon>
        <taxon>Pleosporaceae</taxon>
        <taxon>Curvularia</taxon>
    </lineage>
</organism>
<sequence length="320" mass="35167">MMQIRGMKQRDLDMDFTAPSEDATMYGISNWASSPQEDHSYLSTPDYAAFPRQSDHAFASRQNFKKSGTSHNNVYGRSNGDPLLSDLSTQFSPNTAHGPAPVAGYPEPAYFTPSNVHTSSYDPETISPLNTGFPIDQISPNSKLSYNDNLSAFDSSPLATFAHDSDSALLKRRRDSQQAFLESHSSADTQAKTGRRRGSEYAEPGSARAIYLEKNRKAASKCRSKQKRQQDDLVEAARNAERKNKILKAEVEMLRSGVRDLMGLVGEHTGCPDTRLQLYVQREADRLAAGSQRGSLSNPDSRRSFSVASSAEKTSSPAEG</sequence>
<protein>
    <recommendedName>
        <fullName evidence="7">BZIP domain-containing protein</fullName>
    </recommendedName>
</protein>
<feature type="region of interest" description="Disordered" evidence="6">
    <location>
        <begin position="174"/>
        <end position="206"/>
    </location>
</feature>
<evidence type="ECO:0000256" key="3">
    <source>
        <dbReference type="ARBA" id="ARBA00023163"/>
    </source>
</evidence>
<evidence type="ECO:0000313" key="8">
    <source>
        <dbReference type="EMBL" id="KAF2996894.1"/>
    </source>
</evidence>